<feature type="compositionally biased region" description="Basic and acidic residues" evidence="4">
    <location>
        <begin position="564"/>
        <end position="573"/>
    </location>
</feature>
<dbReference type="PANTHER" id="PTHR32054:SF33">
    <property type="entry name" value="WEB FAMILY PLANT PROTEIN"/>
    <property type="match status" value="1"/>
</dbReference>
<comment type="similarity">
    <text evidence="1">Belongs to the WEB family.</text>
</comment>
<evidence type="ECO:0000256" key="1">
    <source>
        <dbReference type="ARBA" id="ARBA00005485"/>
    </source>
</evidence>
<dbReference type="PANTHER" id="PTHR32054">
    <property type="entry name" value="HEAVY CHAIN, PUTATIVE, EXPRESSED-RELATED-RELATED"/>
    <property type="match status" value="1"/>
</dbReference>
<dbReference type="GO" id="GO:0009904">
    <property type="term" value="P:chloroplast accumulation movement"/>
    <property type="evidence" value="ECO:0007669"/>
    <property type="project" value="TreeGrafter"/>
</dbReference>
<dbReference type="GO" id="GO:0009903">
    <property type="term" value="P:chloroplast avoidance movement"/>
    <property type="evidence" value="ECO:0007669"/>
    <property type="project" value="TreeGrafter"/>
</dbReference>
<dbReference type="KEGG" id="adu:107466008"/>
<sequence length="592" mass="66588">MHAGYTRKAASPRGEVGEIDTTAPFQSVKAAVSLFGEVAFHKDRFSIKRRSSENVFEKETQLVLAQKELSKIKKQLDNAETAKAKALSDLEKARMTLKNLTRKLSNMRESKQSVINAAQAVQNQGKQLEKSLKSLSVKAIGFEAWKREVENARKKYTVTINELDASKQDLTKIRQDFDAALEAKLAALQAAVDAQRSAKLNSERISELSSEIANMKVRASIEQMKLSSEAAEQEEQQSNVTGQREAQLGFYRSAKEGALEKLQALKSQYDPELVKSLDAKLAEASAEIEALHEQMRKIHASEMETVRIVTAELKEATKTLQDIVAEENSLKNLVYTLRQELKHVKKEQDEVREKEQAAADLASSLAEELQGSMAMAKPKPGSEEEKEAETYYEQSLQIRKLKKEADEAKREAEEMSRKAQELKQEAKNSRAVSEEQGIKLQIAMKEAKEAKASEQRALVEMEHLAEVQARVTNSKTGARIKLSKNEYETMNEKIKKCEDLVHEKEAAAKAELQAICMRKNEVEMKVQANLKAIQEIKAATEMALWHAEMADSAKEAFENELMRWRQQKQKSDVSSKMMDFSESSSRSVSLSI</sequence>
<protein>
    <submittedName>
        <fullName evidence="6">WEB family protein At1g12150-like</fullName>
    </submittedName>
</protein>
<name>A0A6P4C228_ARADU</name>
<evidence type="ECO:0000256" key="3">
    <source>
        <dbReference type="SAM" id="Coils"/>
    </source>
</evidence>
<dbReference type="Pfam" id="PF05701">
    <property type="entry name" value="WEMBL"/>
    <property type="match status" value="1"/>
</dbReference>
<feature type="compositionally biased region" description="Low complexity" evidence="4">
    <location>
        <begin position="574"/>
        <end position="592"/>
    </location>
</feature>
<feature type="coiled-coil region" evidence="3">
    <location>
        <begin position="62"/>
        <end position="138"/>
    </location>
</feature>
<evidence type="ECO:0000256" key="2">
    <source>
        <dbReference type="ARBA" id="ARBA00023054"/>
    </source>
</evidence>
<reference evidence="5" key="1">
    <citation type="journal article" date="2016" name="Nat. Genet.">
        <title>The genome sequences of Arachis duranensis and Arachis ipaensis, the diploid ancestors of cultivated peanut.</title>
        <authorList>
            <person name="Bertioli D.J."/>
            <person name="Cannon S.B."/>
            <person name="Froenicke L."/>
            <person name="Huang G."/>
            <person name="Farmer A.D."/>
            <person name="Cannon E.K."/>
            <person name="Liu X."/>
            <person name="Gao D."/>
            <person name="Clevenger J."/>
            <person name="Dash S."/>
            <person name="Ren L."/>
            <person name="Moretzsohn M.C."/>
            <person name="Shirasawa K."/>
            <person name="Huang W."/>
            <person name="Vidigal B."/>
            <person name="Abernathy B."/>
            <person name="Chu Y."/>
            <person name="Niederhuth C.E."/>
            <person name="Umale P."/>
            <person name="Araujo A.C."/>
            <person name="Kozik A."/>
            <person name="Kim K.D."/>
            <person name="Burow M.D."/>
            <person name="Varshney R.K."/>
            <person name="Wang X."/>
            <person name="Zhang X."/>
            <person name="Barkley N."/>
            <person name="Guimaraes P.M."/>
            <person name="Isobe S."/>
            <person name="Guo B."/>
            <person name="Liao B."/>
            <person name="Stalker H.T."/>
            <person name="Schmitz R.J."/>
            <person name="Scheffler B.E."/>
            <person name="Leal-Bertioli S.C."/>
            <person name="Xun X."/>
            <person name="Jackson S.A."/>
            <person name="Michelmore R."/>
            <person name="Ozias-Akins P."/>
        </authorList>
    </citation>
    <scope>NUCLEOTIDE SEQUENCE [LARGE SCALE GENOMIC DNA]</scope>
    <source>
        <strain evidence="5">cv. V14167</strain>
    </source>
</reference>
<dbReference type="AlphaFoldDB" id="A0A6P4C228"/>
<keyword evidence="2 3" id="KW-0175">Coiled coil</keyword>
<dbReference type="GeneID" id="107466008"/>
<dbReference type="InterPro" id="IPR008545">
    <property type="entry name" value="Web"/>
</dbReference>
<reference evidence="6" key="2">
    <citation type="submission" date="2025-08" db="UniProtKB">
        <authorList>
            <consortium name="RefSeq"/>
        </authorList>
    </citation>
    <scope>IDENTIFICATION</scope>
    <source>
        <tissue evidence="6">Whole plant</tissue>
    </source>
</reference>
<keyword evidence="5" id="KW-1185">Reference proteome</keyword>
<evidence type="ECO:0000256" key="4">
    <source>
        <dbReference type="SAM" id="MobiDB-lite"/>
    </source>
</evidence>
<feature type="region of interest" description="Disordered" evidence="4">
    <location>
        <begin position="564"/>
        <end position="592"/>
    </location>
</feature>
<evidence type="ECO:0000313" key="5">
    <source>
        <dbReference type="Proteomes" id="UP000515211"/>
    </source>
</evidence>
<dbReference type="OrthoDB" id="1933125at2759"/>
<dbReference type="RefSeq" id="XP_015940479.1">
    <property type="nucleotide sequence ID" value="XM_016084993.3"/>
</dbReference>
<accession>A0A6P4C228</accession>
<evidence type="ECO:0000313" key="6">
    <source>
        <dbReference type="RefSeq" id="XP_015940479.1"/>
    </source>
</evidence>
<feature type="coiled-coil region" evidence="3">
    <location>
        <begin position="274"/>
        <end position="364"/>
    </location>
</feature>
<dbReference type="GO" id="GO:0005829">
    <property type="term" value="C:cytosol"/>
    <property type="evidence" value="ECO:0007669"/>
    <property type="project" value="TreeGrafter"/>
</dbReference>
<gene>
    <name evidence="6" type="primary">LOC107466008</name>
</gene>
<organism evidence="5 6">
    <name type="scientific">Arachis duranensis</name>
    <name type="common">Wild peanut</name>
    <dbReference type="NCBI Taxonomy" id="130453"/>
    <lineage>
        <taxon>Eukaryota</taxon>
        <taxon>Viridiplantae</taxon>
        <taxon>Streptophyta</taxon>
        <taxon>Embryophyta</taxon>
        <taxon>Tracheophyta</taxon>
        <taxon>Spermatophyta</taxon>
        <taxon>Magnoliopsida</taxon>
        <taxon>eudicotyledons</taxon>
        <taxon>Gunneridae</taxon>
        <taxon>Pentapetalae</taxon>
        <taxon>rosids</taxon>
        <taxon>fabids</taxon>
        <taxon>Fabales</taxon>
        <taxon>Fabaceae</taxon>
        <taxon>Papilionoideae</taxon>
        <taxon>50 kb inversion clade</taxon>
        <taxon>dalbergioids sensu lato</taxon>
        <taxon>Dalbergieae</taxon>
        <taxon>Pterocarpus clade</taxon>
        <taxon>Arachis</taxon>
    </lineage>
</organism>
<proteinExistence type="inferred from homology"/>
<dbReference type="Proteomes" id="UP000515211">
    <property type="component" value="Chromosome 1"/>
</dbReference>
<feature type="region of interest" description="Disordered" evidence="4">
    <location>
        <begin position="404"/>
        <end position="430"/>
    </location>
</feature>